<dbReference type="EMBL" id="HBUE01151639">
    <property type="protein sequence ID" value="CAG6505589.1"/>
    <property type="molecule type" value="Transcribed_RNA"/>
</dbReference>
<dbReference type="EMBL" id="HBUE01256651">
    <property type="protein sequence ID" value="CAG6556897.1"/>
    <property type="molecule type" value="Transcribed_RNA"/>
</dbReference>
<reference evidence="1" key="1">
    <citation type="submission" date="2021-05" db="EMBL/GenBank/DDBJ databases">
        <authorList>
            <person name="Alioto T."/>
            <person name="Alioto T."/>
            <person name="Gomez Garrido J."/>
        </authorList>
    </citation>
    <scope>NUCLEOTIDE SEQUENCE</scope>
</reference>
<dbReference type="EMBL" id="HBUE01151650">
    <property type="protein sequence ID" value="CAG6505598.1"/>
    <property type="molecule type" value="Transcribed_RNA"/>
</dbReference>
<dbReference type="EMBL" id="HBUE01151633">
    <property type="protein sequence ID" value="CAG6505583.1"/>
    <property type="molecule type" value="Transcribed_RNA"/>
</dbReference>
<proteinExistence type="predicted"/>
<organism evidence="1">
    <name type="scientific">Culex pipiens</name>
    <name type="common">House mosquito</name>
    <dbReference type="NCBI Taxonomy" id="7175"/>
    <lineage>
        <taxon>Eukaryota</taxon>
        <taxon>Metazoa</taxon>
        <taxon>Ecdysozoa</taxon>
        <taxon>Arthropoda</taxon>
        <taxon>Hexapoda</taxon>
        <taxon>Insecta</taxon>
        <taxon>Pterygota</taxon>
        <taxon>Neoptera</taxon>
        <taxon>Endopterygota</taxon>
        <taxon>Diptera</taxon>
        <taxon>Nematocera</taxon>
        <taxon>Culicoidea</taxon>
        <taxon>Culicidae</taxon>
        <taxon>Culicinae</taxon>
        <taxon>Culicini</taxon>
        <taxon>Culex</taxon>
        <taxon>Culex</taxon>
    </lineage>
</organism>
<dbReference type="EMBL" id="HBUE01256645">
    <property type="protein sequence ID" value="CAG6556892.1"/>
    <property type="molecule type" value="Transcribed_RNA"/>
</dbReference>
<dbReference type="EMBL" id="HBUE01151644">
    <property type="protein sequence ID" value="CAG6505593.1"/>
    <property type="molecule type" value="Transcribed_RNA"/>
</dbReference>
<name>A0A8D8N9A8_CULPI</name>
<dbReference type="AlphaFoldDB" id="A0A8D8N9A8"/>
<sequence length="199" mass="22719">MFLFSQYIGIHQVREQIPHQIAIILTRIPRLRAHLRDGIFHQIFKRHRHRTLLALGRHFRRQQRQVAKQNTIYQPRQLVLLARLAKIIPGEHLVHVNLEPVQLGLQRLVVLRGQPVQIDRPEGTRGRGVQQGHYVVRRRGIAGNLKVDHDAVRRNGSRSKDEVFELKRIWPSHGGPFPAATLTMGGGCCGSFGSASFDV</sequence>
<protein>
    <submittedName>
        <fullName evidence="1">(northern house mosquito) hypothetical protein</fullName>
    </submittedName>
</protein>
<accession>A0A8D8N9A8</accession>
<dbReference type="EMBL" id="HBUE01256640">
    <property type="protein sequence ID" value="CAG6556888.1"/>
    <property type="molecule type" value="Transcribed_RNA"/>
</dbReference>
<dbReference type="EMBL" id="HBUE01256634">
    <property type="protein sequence ID" value="CAG6556882.1"/>
    <property type="molecule type" value="Transcribed_RNA"/>
</dbReference>
<evidence type="ECO:0000313" key="1">
    <source>
        <dbReference type="EMBL" id="CAG6556897.1"/>
    </source>
</evidence>